<dbReference type="EMBL" id="CP030032">
    <property type="protein sequence ID" value="AWV88152.1"/>
    <property type="molecule type" value="Genomic_DNA"/>
</dbReference>
<organism evidence="2 3">
    <name type="scientific">Bradymonas sediminis</name>
    <dbReference type="NCBI Taxonomy" id="1548548"/>
    <lineage>
        <taxon>Bacteria</taxon>
        <taxon>Deltaproteobacteria</taxon>
        <taxon>Bradymonadales</taxon>
        <taxon>Bradymonadaceae</taxon>
        <taxon>Bradymonas</taxon>
    </lineage>
</organism>
<sequence>MKIDHQKETLIAARKNEAAKNPSPSKSKKSESLDFKSMLAQKAGASSDGKSRGAFGEKLRDGRVQIGAQAEASGRARTERQVGEGHREKRVEQRQVEGHQHRVGREAGEGERAQTAREIGAKRDEQIQQKVHHKMEDRAAEQQGARRNPGANQSALGARDAQKSDPATSRAALEEASGAAGAEGGGISQAQPGSEPRVETAATKSSNQAERREQVAKIARALVEKTHIGTDSAGRQVMLMELEVPGRGQIRVRLRRRGEGYELRMRPENQDLARDLRQERDTFRESAARNGVSFSSIEIV</sequence>
<feature type="compositionally biased region" description="Basic and acidic residues" evidence="1">
    <location>
        <begin position="49"/>
        <end position="63"/>
    </location>
</feature>
<accession>A0A2Z4FGN7</accession>
<keyword evidence="3" id="KW-1185">Reference proteome</keyword>
<feature type="region of interest" description="Disordered" evidence="1">
    <location>
        <begin position="1"/>
        <end position="213"/>
    </location>
</feature>
<evidence type="ECO:0000313" key="3">
    <source>
        <dbReference type="Proteomes" id="UP000249799"/>
    </source>
</evidence>
<evidence type="ECO:0000256" key="1">
    <source>
        <dbReference type="SAM" id="MobiDB-lite"/>
    </source>
</evidence>
<dbReference type="Gene3D" id="3.30.750.140">
    <property type="match status" value="1"/>
</dbReference>
<proteinExistence type="predicted"/>
<evidence type="ECO:0000313" key="2">
    <source>
        <dbReference type="EMBL" id="AWV88152.1"/>
    </source>
</evidence>
<name>A0A2Z4FGN7_9DELT</name>
<reference evidence="2 3" key="1">
    <citation type="submission" date="2018-06" db="EMBL/GenBank/DDBJ databases">
        <title>Lujinxingia sediminis gen. nov. sp. nov., a new facultative anaerobic member of the class Deltaproteobacteria, and proposal of Lujinxingaceae fam. nov.</title>
        <authorList>
            <person name="Guo L.-Y."/>
            <person name="Li C.-M."/>
            <person name="Wang S."/>
            <person name="Du Z.-J."/>
        </authorList>
    </citation>
    <scope>NUCLEOTIDE SEQUENCE [LARGE SCALE GENOMIC DNA]</scope>
    <source>
        <strain evidence="2 3">FA350</strain>
    </source>
</reference>
<feature type="compositionally biased region" description="Basic and acidic residues" evidence="1">
    <location>
        <begin position="1"/>
        <end position="18"/>
    </location>
</feature>
<protein>
    <submittedName>
        <fullName evidence="2">Uncharacterized protein</fullName>
    </submittedName>
</protein>
<dbReference type="InterPro" id="IPR038610">
    <property type="entry name" value="FliK-like_C_sf"/>
</dbReference>
<dbReference type="AlphaFoldDB" id="A0A2Z4FGN7"/>
<dbReference type="OrthoDB" id="10018794at2"/>
<feature type="compositionally biased region" description="Basic and acidic residues" evidence="1">
    <location>
        <begin position="74"/>
        <end position="127"/>
    </location>
</feature>
<dbReference type="KEGG" id="bsed:DN745_01895"/>
<dbReference type="Proteomes" id="UP000249799">
    <property type="component" value="Chromosome"/>
</dbReference>
<gene>
    <name evidence="2" type="ORF">DN745_01895</name>
</gene>